<feature type="signal peptide" evidence="1">
    <location>
        <begin position="1"/>
        <end position="18"/>
    </location>
</feature>
<evidence type="ECO:0000259" key="2">
    <source>
        <dbReference type="Pfam" id="PF10988"/>
    </source>
</evidence>
<feature type="chain" id="PRO_5012498714" evidence="1">
    <location>
        <begin position="19"/>
        <end position="224"/>
    </location>
</feature>
<reference evidence="3 4" key="1">
    <citation type="submission" date="2016-11" db="EMBL/GenBank/DDBJ databases">
        <authorList>
            <person name="Jaros S."/>
            <person name="Januszkiewicz K."/>
            <person name="Wedrychowicz H."/>
        </authorList>
    </citation>
    <scope>NUCLEOTIDE SEQUENCE [LARGE SCALE GENOMIC DNA]</scope>
    <source>
        <strain evidence="3 4">CGMCC 1.12145</strain>
    </source>
</reference>
<dbReference type="Pfam" id="PF10988">
    <property type="entry name" value="DUF2807"/>
    <property type="match status" value="1"/>
</dbReference>
<dbReference type="OrthoDB" id="704821at2"/>
<keyword evidence="4" id="KW-1185">Reference proteome</keyword>
<proteinExistence type="predicted"/>
<keyword evidence="1" id="KW-0732">Signal</keyword>
<dbReference type="InterPro" id="IPR021255">
    <property type="entry name" value="DUF2807"/>
</dbReference>
<dbReference type="AlphaFoldDB" id="A0A1K1QXX5"/>
<sequence>MKRIFFALFLLTTITGIAQENITKETGKFDEVKVFDGISAQLIPSSENKVIISGEDASEVSIVNNNGILKVRMQLKKAFSGHKTFVEIHYNQKLSLIDVNENAFISSPETFQQINLELRAQEGGEIDIDIAVEKLKTRAVTGGIIEVKGKAKNQEVKINTGGQFDGKSLDTEQTTVNVNAGGSADVNASEYVEAKVKAGGTIKIFGNPKVIDKQTFLGGKILEQ</sequence>
<feature type="domain" description="Putative auto-transporter adhesin head GIN" evidence="2">
    <location>
        <begin position="28"/>
        <end position="208"/>
    </location>
</feature>
<dbReference type="RefSeq" id="WP_072318170.1">
    <property type="nucleotide sequence ID" value="NZ_FPJE01000016.1"/>
</dbReference>
<name>A0A1K1QXX5_9FLAO</name>
<dbReference type="EMBL" id="FPJE01000016">
    <property type="protein sequence ID" value="SFW64728.1"/>
    <property type="molecule type" value="Genomic_DNA"/>
</dbReference>
<dbReference type="Proteomes" id="UP000182248">
    <property type="component" value="Unassembled WGS sequence"/>
</dbReference>
<gene>
    <name evidence="3" type="ORF">SAMN02927921_02970</name>
</gene>
<organism evidence="3 4">
    <name type="scientific">Sinomicrobium oceani</name>
    <dbReference type="NCBI Taxonomy" id="1150368"/>
    <lineage>
        <taxon>Bacteria</taxon>
        <taxon>Pseudomonadati</taxon>
        <taxon>Bacteroidota</taxon>
        <taxon>Flavobacteriia</taxon>
        <taxon>Flavobacteriales</taxon>
        <taxon>Flavobacteriaceae</taxon>
        <taxon>Sinomicrobium</taxon>
    </lineage>
</organism>
<dbReference type="STRING" id="1150368.SAMN02927921_02970"/>
<protein>
    <submittedName>
        <fullName evidence="3">Putative auto-transporter adhesin, head GIN domain</fullName>
    </submittedName>
</protein>
<evidence type="ECO:0000313" key="4">
    <source>
        <dbReference type="Proteomes" id="UP000182248"/>
    </source>
</evidence>
<evidence type="ECO:0000313" key="3">
    <source>
        <dbReference type="EMBL" id="SFW64728.1"/>
    </source>
</evidence>
<dbReference type="Gene3D" id="2.160.20.120">
    <property type="match status" value="1"/>
</dbReference>
<evidence type="ECO:0000256" key="1">
    <source>
        <dbReference type="SAM" id="SignalP"/>
    </source>
</evidence>
<accession>A0A1K1QXX5</accession>